<evidence type="ECO:0000256" key="6">
    <source>
        <dbReference type="ARBA" id="ARBA00025581"/>
    </source>
</evidence>
<evidence type="ECO:0000256" key="1">
    <source>
        <dbReference type="ARBA" id="ARBA00004123"/>
    </source>
</evidence>
<dbReference type="InParanoid" id="A0A5J5F2Y4"/>
<feature type="domain" description="TFIIE beta" evidence="9">
    <location>
        <begin position="64"/>
        <end position="142"/>
    </location>
</feature>
<dbReference type="EMBL" id="VXIS01000044">
    <property type="protein sequence ID" value="KAA8910608.1"/>
    <property type="molecule type" value="Genomic_DNA"/>
</dbReference>
<protein>
    <recommendedName>
        <fullName evidence="7">Transcription initiation factor IIE subunit beta</fullName>
    </recommendedName>
</protein>
<dbReference type="PANTHER" id="PTHR12716:SF8">
    <property type="entry name" value="TRANSCRIPTION INITIATION FACTOR IIE SUBUNIT BETA"/>
    <property type="match status" value="1"/>
</dbReference>
<comment type="caution">
    <text evidence="10">The sequence shown here is derived from an EMBL/GenBank/DDBJ whole genome shotgun (WGS) entry which is preliminary data.</text>
</comment>
<comment type="similarity">
    <text evidence="7">Belongs to the TFIIE beta subunit family.</text>
</comment>
<dbReference type="Proteomes" id="UP000326924">
    <property type="component" value="Unassembled WGS sequence"/>
</dbReference>
<comment type="subcellular location">
    <subcellularLocation>
        <location evidence="1 7">Nucleus</location>
    </subcellularLocation>
</comment>
<dbReference type="GO" id="GO:0001097">
    <property type="term" value="F:TFIIH-class transcription factor complex binding"/>
    <property type="evidence" value="ECO:0007669"/>
    <property type="project" value="TreeGrafter"/>
</dbReference>
<dbReference type="PIRSF" id="PIRSF016398">
    <property type="entry name" value="TFIIE-beta"/>
    <property type="match status" value="1"/>
</dbReference>
<dbReference type="GO" id="GO:0006367">
    <property type="term" value="P:transcription initiation at RNA polymerase II promoter"/>
    <property type="evidence" value="ECO:0007669"/>
    <property type="project" value="UniProtKB-UniRule"/>
</dbReference>
<keyword evidence="2 7" id="KW-0805">Transcription regulation</keyword>
<evidence type="ECO:0000256" key="4">
    <source>
        <dbReference type="ARBA" id="ARBA00023163"/>
    </source>
</evidence>
<evidence type="ECO:0000313" key="11">
    <source>
        <dbReference type="Proteomes" id="UP000326924"/>
    </source>
</evidence>
<keyword evidence="11" id="KW-1185">Reference proteome</keyword>
<dbReference type="OrthoDB" id="5323195at2759"/>
<dbReference type="InterPro" id="IPR003166">
    <property type="entry name" value="TFIIE_bsu_DNA-bd"/>
</dbReference>
<evidence type="ECO:0000256" key="2">
    <source>
        <dbReference type="ARBA" id="ARBA00023015"/>
    </source>
</evidence>
<dbReference type="PROSITE" id="PS51351">
    <property type="entry name" value="TFIIE_BETA_C"/>
    <property type="match status" value="1"/>
</dbReference>
<keyword evidence="5 7" id="KW-0539">Nucleus</keyword>
<dbReference type="InterPro" id="IPR016656">
    <property type="entry name" value="TFIIE-bsu"/>
</dbReference>
<evidence type="ECO:0000259" key="9">
    <source>
        <dbReference type="PROSITE" id="PS51351"/>
    </source>
</evidence>
<organism evidence="10 11">
    <name type="scientific">Sphaerosporella brunnea</name>
    <dbReference type="NCBI Taxonomy" id="1250544"/>
    <lineage>
        <taxon>Eukaryota</taxon>
        <taxon>Fungi</taxon>
        <taxon>Dikarya</taxon>
        <taxon>Ascomycota</taxon>
        <taxon>Pezizomycotina</taxon>
        <taxon>Pezizomycetes</taxon>
        <taxon>Pezizales</taxon>
        <taxon>Pyronemataceae</taxon>
        <taxon>Sphaerosporella</taxon>
    </lineage>
</organism>
<evidence type="ECO:0000256" key="3">
    <source>
        <dbReference type="ARBA" id="ARBA00023125"/>
    </source>
</evidence>
<sequence>MSLQRSADAFKSSLTSAANLFPSRPKPVNNPPPPPPPTSNNNGASTTKRKRIVTPATAPAAQVYTQPSLSTLGGQHLMTQVVHAQQYLKEKERALRISEVASYLSLPLTSEVFTVLKENKNPRIYYSAENDTLEFRPLHNIRSKTDLLAFLQRQSTALGLPVKELKEGWAGAIDAIDTLEASGEILVLRTKKENQPRIIWGNDKSLNSDVDAEFGGMWFGIKIPPAMELVGDLERKGMRSATVDLSTLKVEVKKTARRKRAVNRKGKVSNVHMSDILKDSKDLRK</sequence>
<evidence type="ECO:0000256" key="8">
    <source>
        <dbReference type="SAM" id="MobiDB-lite"/>
    </source>
</evidence>
<dbReference type="PANTHER" id="PTHR12716">
    <property type="entry name" value="TRANSCRIPTION INITIATION FACTOR IIE, BETA SUBUNIT"/>
    <property type="match status" value="1"/>
</dbReference>
<dbReference type="GO" id="GO:0005673">
    <property type="term" value="C:transcription factor TFIIE complex"/>
    <property type="evidence" value="ECO:0007669"/>
    <property type="project" value="UniProtKB-UniRule"/>
</dbReference>
<feature type="region of interest" description="Disordered" evidence="8">
    <location>
        <begin position="1"/>
        <end position="47"/>
    </location>
</feature>
<evidence type="ECO:0000256" key="7">
    <source>
        <dbReference type="PIRNR" id="PIRNR016398"/>
    </source>
</evidence>
<feature type="compositionally biased region" description="Pro residues" evidence="8">
    <location>
        <begin position="24"/>
        <end position="38"/>
    </location>
</feature>
<proteinExistence type="inferred from homology"/>
<dbReference type="GO" id="GO:0003677">
    <property type="term" value="F:DNA binding"/>
    <property type="evidence" value="ECO:0007669"/>
    <property type="project" value="UniProtKB-UniRule"/>
</dbReference>
<evidence type="ECO:0000256" key="5">
    <source>
        <dbReference type="ARBA" id="ARBA00023242"/>
    </source>
</evidence>
<keyword evidence="3 7" id="KW-0238">DNA-binding</keyword>
<reference evidence="10 11" key="1">
    <citation type="submission" date="2019-09" db="EMBL/GenBank/DDBJ databases">
        <title>Draft genome of the ectomycorrhizal ascomycete Sphaerosporella brunnea.</title>
        <authorList>
            <consortium name="DOE Joint Genome Institute"/>
            <person name="Benucci G.M."/>
            <person name="Marozzi G."/>
            <person name="Antonielli L."/>
            <person name="Sanchez S."/>
            <person name="Marco P."/>
            <person name="Wang X."/>
            <person name="Falini L.B."/>
            <person name="Barry K."/>
            <person name="Haridas S."/>
            <person name="Lipzen A."/>
            <person name="Labutti K."/>
            <person name="Grigoriev I.V."/>
            <person name="Murat C."/>
            <person name="Martin F."/>
            <person name="Albertini E."/>
            <person name="Donnini D."/>
            <person name="Bonito G."/>
        </authorList>
    </citation>
    <scope>NUCLEOTIDE SEQUENCE [LARGE SCALE GENOMIC DNA]</scope>
    <source>
        <strain evidence="10 11">Sb_GMNB300</strain>
    </source>
</reference>
<keyword evidence="4 7" id="KW-0804">Transcription</keyword>
<gene>
    <name evidence="10" type="ORF">FN846DRAFT_525769</name>
</gene>
<dbReference type="Pfam" id="PF02186">
    <property type="entry name" value="TFIIE_beta"/>
    <property type="match status" value="1"/>
</dbReference>
<name>A0A5J5F2Y4_9PEZI</name>
<accession>A0A5J5F2Y4</accession>
<comment type="subunit">
    <text evidence="7">Tetramer of two alpha and two beta chains.</text>
</comment>
<evidence type="ECO:0000313" key="10">
    <source>
        <dbReference type="EMBL" id="KAA8910608.1"/>
    </source>
</evidence>
<dbReference type="FunCoup" id="A0A5J5F2Y4">
    <property type="interactions" value="508"/>
</dbReference>
<comment type="function">
    <text evidence="6 7">Recruits TFIIH to the initiation complex and stimulates the RNA polymerase II C-terminal domain kinase and DNA-dependent ATPase activities of TFIIH. Both TFIIH and TFIIE are required for promoter clearance by RNA polymerase.</text>
</comment>
<dbReference type="AlphaFoldDB" id="A0A5J5F2Y4"/>
<dbReference type="Pfam" id="PF18121">
    <property type="entry name" value="TFA2_Winged_2"/>
    <property type="match status" value="1"/>
</dbReference>
<dbReference type="InterPro" id="IPR040501">
    <property type="entry name" value="TFA2_Winged_2"/>
</dbReference>